<dbReference type="GO" id="GO:0043822">
    <property type="term" value="F:ribonuclease M5 activity"/>
    <property type="evidence" value="ECO:0007669"/>
    <property type="project" value="UniProtKB-UniRule"/>
</dbReference>
<protein>
    <recommendedName>
        <fullName evidence="11 12">Ribonuclease M5</fullName>
        <ecNumber evidence="11 12">3.1.26.8</ecNumber>
    </recommendedName>
    <alternativeName>
        <fullName evidence="11">RNase M5</fullName>
    </alternativeName>
    <alternativeName>
        <fullName evidence="11">Ribosomal RNA terminal maturase M5</fullName>
    </alternativeName>
</protein>
<dbReference type="PANTHER" id="PTHR39156:SF1">
    <property type="entry name" value="RIBONUCLEASE M5"/>
    <property type="match status" value="1"/>
</dbReference>
<dbReference type="OrthoDB" id="9791329at2"/>
<keyword evidence="8 11" id="KW-0378">Hydrolase</keyword>
<keyword evidence="9" id="KW-0460">Magnesium</keyword>
<keyword evidence="7 11" id="KW-0255">Endonuclease</keyword>
<dbReference type="RefSeq" id="WP_076346660.1">
    <property type="nucleotide sequence ID" value="NZ_FTOO01000005.1"/>
</dbReference>
<dbReference type="InterPro" id="IPR006171">
    <property type="entry name" value="TOPRIM_dom"/>
</dbReference>
<evidence type="ECO:0000313" key="14">
    <source>
        <dbReference type="EMBL" id="SIS85097.1"/>
    </source>
</evidence>
<dbReference type="PROSITE" id="PS50880">
    <property type="entry name" value="TOPRIM"/>
    <property type="match status" value="1"/>
</dbReference>
<keyword evidence="4 11" id="KW-0540">Nuclease</keyword>
<gene>
    <name evidence="11" type="primary">rnmV</name>
    <name evidence="14" type="ORF">SAMN05421799_105126</name>
</gene>
<dbReference type="GO" id="GO:0006364">
    <property type="term" value="P:rRNA processing"/>
    <property type="evidence" value="ECO:0007669"/>
    <property type="project" value="UniProtKB-UniRule"/>
</dbReference>
<dbReference type="GO" id="GO:0019843">
    <property type="term" value="F:rRNA binding"/>
    <property type="evidence" value="ECO:0007669"/>
    <property type="project" value="UniProtKB-KW"/>
</dbReference>
<dbReference type="SUPFAM" id="SSF110455">
    <property type="entry name" value="Toprim domain"/>
    <property type="match status" value="1"/>
</dbReference>
<comment type="similarity">
    <text evidence="11">Belongs to the ribonuclease M5 family.</text>
</comment>
<dbReference type="EMBL" id="FTOO01000005">
    <property type="protein sequence ID" value="SIS85097.1"/>
    <property type="molecule type" value="Genomic_DNA"/>
</dbReference>
<name>A0A1N7MGD1_9BACL</name>
<evidence type="ECO:0000256" key="12">
    <source>
        <dbReference type="NCBIfam" id="TIGR00334"/>
    </source>
</evidence>
<dbReference type="AlphaFoldDB" id="A0A1N7MGD1"/>
<accession>A0A1N7MGD1</accession>
<keyword evidence="3 11" id="KW-0698">rRNA processing</keyword>
<dbReference type="EC" id="3.1.26.8" evidence="11 12"/>
<feature type="domain" description="Toprim" evidence="13">
    <location>
        <begin position="9"/>
        <end position="95"/>
    </location>
</feature>
<dbReference type="InterPro" id="IPR004466">
    <property type="entry name" value="RNase_M5"/>
</dbReference>
<reference evidence="15" key="1">
    <citation type="submission" date="2017-01" db="EMBL/GenBank/DDBJ databases">
        <authorList>
            <person name="Varghese N."/>
            <person name="Submissions S."/>
        </authorList>
    </citation>
    <scope>NUCLEOTIDE SEQUENCE [LARGE SCALE GENOMIC DNA]</scope>
    <source>
        <strain evidence="15">DSM 16176</strain>
    </source>
</reference>
<dbReference type="NCBIfam" id="TIGR00334">
    <property type="entry name" value="5S_RNA_mat_M5"/>
    <property type="match status" value="1"/>
</dbReference>
<evidence type="ECO:0000256" key="7">
    <source>
        <dbReference type="ARBA" id="ARBA00022759"/>
    </source>
</evidence>
<evidence type="ECO:0000256" key="3">
    <source>
        <dbReference type="ARBA" id="ARBA00022552"/>
    </source>
</evidence>
<organism evidence="14 15">
    <name type="scientific">Alicyclobacillus vulcanalis</name>
    <dbReference type="NCBI Taxonomy" id="252246"/>
    <lineage>
        <taxon>Bacteria</taxon>
        <taxon>Bacillati</taxon>
        <taxon>Bacillota</taxon>
        <taxon>Bacilli</taxon>
        <taxon>Bacillales</taxon>
        <taxon>Alicyclobacillaceae</taxon>
        <taxon>Alicyclobacillus</taxon>
    </lineage>
</organism>
<dbReference type="Pfam" id="PF01751">
    <property type="entry name" value="Toprim"/>
    <property type="match status" value="1"/>
</dbReference>
<dbReference type="PANTHER" id="PTHR39156">
    <property type="entry name" value="RIBONUCLEASE M5"/>
    <property type="match status" value="1"/>
</dbReference>
<evidence type="ECO:0000256" key="1">
    <source>
        <dbReference type="ARBA" id="ARBA00022490"/>
    </source>
</evidence>
<evidence type="ECO:0000256" key="11">
    <source>
        <dbReference type="HAMAP-Rule" id="MF_01469"/>
    </source>
</evidence>
<evidence type="ECO:0000256" key="10">
    <source>
        <dbReference type="ARBA" id="ARBA00022884"/>
    </source>
</evidence>
<keyword evidence="5" id="KW-0479">Metal-binding</keyword>
<dbReference type="Gene3D" id="3.40.1360.10">
    <property type="match status" value="1"/>
</dbReference>
<keyword evidence="1 11" id="KW-0963">Cytoplasm</keyword>
<evidence type="ECO:0000256" key="4">
    <source>
        <dbReference type="ARBA" id="ARBA00022722"/>
    </source>
</evidence>
<evidence type="ECO:0000259" key="13">
    <source>
        <dbReference type="PROSITE" id="PS50880"/>
    </source>
</evidence>
<evidence type="ECO:0000256" key="5">
    <source>
        <dbReference type="ARBA" id="ARBA00022723"/>
    </source>
</evidence>
<dbReference type="InterPro" id="IPR025156">
    <property type="entry name" value="RNase_M5_C"/>
</dbReference>
<keyword evidence="2 11" id="KW-0690">Ribosome biogenesis</keyword>
<keyword evidence="10 11" id="KW-0694">RNA-binding</keyword>
<dbReference type="Pfam" id="PF13331">
    <property type="entry name" value="DUF4093"/>
    <property type="match status" value="1"/>
</dbReference>
<dbReference type="GO" id="GO:0046872">
    <property type="term" value="F:metal ion binding"/>
    <property type="evidence" value="ECO:0007669"/>
    <property type="project" value="UniProtKB-KW"/>
</dbReference>
<dbReference type="HAMAP" id="MF_01469">
    <property type="entry name" value="RNase_M5"/>
    <property type="match status" value="1"/>
</dbReference>
<evidence type="ECO:0000256" key="2">
    <source>
        <dbReference type="ARBA" id="ARBA00022517"/>
    </source>
</evidence>
<comment type="catalytic activity">
    <reaction evidence="11">
        <text>Endonucleolytic cleavage of RNA, removing 21 and 42 nucleotides, respectively, from the 5'- and 3'-termini of a 5S-rRNA precursor.</text>
        <dbReference type="EC" id="3.1.26.8"/>
    </reaction>
</comment>
<evidence type="ECO:0000256" key="8">
    <source>
        <dbReference type="ARBA" id="ARBA00022801"/>
    </source>
</evidence>
<comment type="function">
    <text evidence="11">Required for correct processing of both the 5' and 3' ends of 5S rRNA precursor. Cleaves both sides of a double-stranded region yielding mature 5S rRNA in one step.</text>
</comment>
<keyword evidence="15" id="KW-1185">Reference proteome</keyword>
<sequence>MTDTRPKLREVVVVEGLHDKARVDEAVDAEVLILGGDRVSRRTVDLLRRAVQARGAIVLTDPDGAGERIRRRLDQLVPGLLHAHVRKSKAASSRGVGIEHASAEDVRQALIEARGAKPGPVADGSEAPDVFTLDDLVRHRLVHHPDAASRREQLGEWLSIGYGNAKAFLHKLNAYGVTREEFEAAVRRLDG</sequence>
<comment type="subcellular location">
    <subcellularLocation>
        <location evidence="11">Cytoplasm</location>
    </subcellularLocation>
</comment>
<proteinExistence type="inferred from homology"/>
<keyword evidence="6 11" id="KW-0699">rRNA-binding</keyword>
<dbReference type="Proteomes" id="UP000186156">
    <property type="component" value="Unassembled WGS sequence"/>
</dbReference>
<evidence type="ECO:0000256" key="6">
    <source>
        <dbReference type="ARBA" id="ARBA00022730"/>
    </source>
</evidence>
<dbReference type="STRING" id="252246.SAMN05421799_105126"/>
<evidence type="ECO:0000256" key="9">
    <source>
        <dbReference type="ARBA" id="ARBA00022842"/>
    </source>
</evidence>
<evidence type="ECO:0000313" key="15">
    <source>
        <dbReference type="Proteomes" id="UP000186156"/>
    </source>
</evidence>
<dbReference type="GO" id="GO:0005737">
    <property type="term" value="C:cytoplasm"/>
    <property type="evidence" value="ECO:0007669"/>
    <property type="project" value="UniProtKB-SubCell"/>
</dbReference>